<comment type="caution">
    <text evidence="1">The sequence shown here is derived from an EMBL/GenBank/DDBJ whole genome shotgun (WGS) entry which is preliminary data.</text>
</comment>
<accession>A0A2N6CT45</accession>
<protein>
    <submittedName>
        <fullName evidence="1">Uncharacterized protein</fullName>
    </submittedName>
</protein>
<name>A0A2N6CT45_9GAMM</name>
<dbReference type="AlphaFoldDB" id="A0A2N6CT45"/>
<dbReference type="RefSeq" id="WP_273440542.1">
    <property type="nucleotide sequence ID" value="NZ_PKUN01000025.1"/>
</dbReference>
<organism evidence="1 2">
    <name type="scientific">Sedimenticola selenatireducens</name>
    <dbReference type="NCBI Taxonomy" id="191960"/>
    <lineage>
        <taxon>Bacteria</taxon>
        <taxon>Pseudomonadati</taxon>
        <taxon>Pseudomonadota</taxon>
        <taxon>Gammaproteobacteria</taxon>
        <taxon>Chromatiales</taxon>
        <taxon>Sedimenticolaceae</taxon>
        <taxon>Sedimenticola</taxon>
    </lineage>
</organism>
<dbReference type="EMBL" id="PKUN01000025">
    <property type="protein sequence ID" value="PLX60291.1"/>
    <property type="molecule type" value="Genomic_DNA"/>
</dbReference>
<reference evidence="1 2" key="1">
    <citation type="submission" date="2017-11" db="EMBL/GenBank/DDBJ databases">
        <title>Genome-resolved metagenomics identifies genetic mobility, metabolic interactions, and unexpected diversity in perchlorate-reducing communities.</title>
        <authorList>
            <person name="Barnum T.P."/>
            <person name="Figueroa I.A."/>
            <person name="Carlstrom C.I."/>
            <person name="Lucas L.N."/>
            <person name="Engelbrektson A.L."/>
            <person name="Coates J.D."/>
        </authorList>
    </citation>
    <scope>NUCLEOTIDE SEQUENCE [LARGE SCALE GENOMIC DNA]</scope>
    <source>
        <strain evidence="1">BM301</strain>
    </source>
</reference>
<dbReference type="STRING" id="1111735.GCA_000428045_01687"/>
<gene>
    <name evidence="1" type="ORF">C0630_15955</name>
</gene>
<sequence length="146" mass="16520">MQWLDKSRDELDDIYCNADAGTIPSGDTRGTAIVTGSLFSKTLAGIARAFAWQGKLFDLFPPDYQSGVLINKITPFSLTFVVAKVYRDKSWMDGKETIVIDYSKTSFFAKVIRDEIREIEPGVYLGKVWWGKTRVLDFALTRHDTP</sequence>
<evidence type="ECO:0000313" key="2">
    <source>
        <dbReference type="Proteomes" id="UP000235015"/>
    </source>
</evidence>
<dbReference type="Proteomes" id="UP000235015">
    <property type="component" value="Unassembled WGS sequence"/>
</dbReference>
<proteinExistence type="predicted"/>
<evidence type="ECO:0000313" key="1">
    <source>
        <dbReference type="EMBL" id="PLX60291.1"/>
    </source>
</evidence>